<organism evidence="5 6">
    <name type="scientific">Hydrogenispora ethanolica</name>
    <dbReference type="NCBI Taxonomy" id="1082276"/>
    <lineage>
        <taxon>Bacteria</taxon>
        <taxon>Bacillati</taxon>
        <taxon>Bacillota</taxon>
        <taxon>Hydrogenispora</taxon>
    </lineage>
</organism>
<dbReference type="PANTHER" id="PTHR46429">
    <property type="entry name" value="23S RRNA (GUANOSINE-2'-O-)-METHYLTRANSFERASE RLMB"/>
    <property type="match status" value="1"/>
</dbReference>
<dbReference type="GO" id="GO:0003723">
    <property type="term" value="F:RNA binding"/>
    <property type="evidence" value="ECO:0007669"/>
    <property type="project" value="InterPro"/>
</dbReference>
<dbReference type="InterPro" id="IPR001537">
    <property type="entry name" value="SpoU_MeTrfase"/>
</dbReference>
<evidence type="ECO:0000259" key="4">
    <source>
        <dbReference type="SMART" id="SM00967"/>
    </source>
</evidence>
<comment type="caution">
    <text evidence="5">The sequence shown here is derived from an EMBL/GenBank/DDBJ whole genome shotgun (WGS) entry which is preliminary data.</text>
</comment>
<dbReference type="SMART" id="SM00967">
    <property type="entry name" value="SpoU_sub_bind"/>
    <property type="match status" value="1"/>
</dbReference>
<gene>
    <name evidence="5" type="ORF">EDC14_1004240</name>
</gene>
<proteinExistence type="inferred from homology"/>
<name>A0A4R1S753_HYDET</name>
<dbReference type="GO" id="GO:0008173">
    <property type="term" value="F:RNA methyltransferase activity"/>
    <property type="evidence" value="ECO:0007669"/>
    <property type="project" value="InterPro"/>
</dbReference>
<dbReference type="AlphaFoldDB" id="A0A4R1S753"/>
<sequence>MADQIEGRNPVLEALRAGHEITKIYIQKNETPSGPLREILGLAERQRIPLHPVDLPALNRMAQTRNHQGIIAVAAQWKYATLEQILERAAAKGEPPFLLFLDGVEDPQNLGSIIRTAEAAGVHGIIIPERRSAGLSGAVSRASAGAIEYVPVARVTNLTKTVEELKKAGIWFTGAEMDGKVEFQKADLTGPMGLVMGGEGKGISRLLAEHCDQIVRLPMWGRINSLNVAVATGIVLYEVRRQRAERQ</sequence>
<dbReference type="InterPro" id="IPR029064">
    <property type="entry name" value="Ribosomal_eL30-like_sf"/>
</dbReference>
<dbReference type="InterPro" id="IPR029028">
    <property type="entry name" value="Alpha/beta_knot_MTases"/>
</dbReference>
<keyword evidence="2 5" id="KW-0489">Methyltransferase</keyword>
<dbReference type="GO" id="GO:0032259">
    <property type="term" value="P:methylation"/>
    <property type="evidence" value="ECO:0007669"/>
    <property type="project" value="UniProtKB-KW"/>
</dbReference>
<dbReference type="SUPFAM" id="SSF75217">
    <property type="entry name" value="alpha/beta knot"/>
    <property type="match status" value="1"/>
</dbReference>
<dbReference type="Pfam" id="PF00588">
    <property type="entry name" value="SpoU_methylase"/>
    <property type="match status" value="1"/>
</dbReference>
<dbReference type="OrthoDB" id="9794400at2"/>
<protein>
    <submittedName>
        <fullName evidence="5">23S rRNA (Guanosine2251-2'-O)-methyltransferase</fullName>
    </submittedName>
</protein>
<dbReference type="PANTHER" id="PTHR46429:SF1">
    <property type="entry name" value="23S RRNA (GUANOSINE-2'-O-)-METHYLTRANSFERASE RLMB"/>
    <property type="match status" value="1"/>
</dbReference>
<keyword evidence="3 5" id="KW-0808">Transferase</keyword>
<dbReference type="CDD" id="cd18103">
    <property type="entry name" value="SpoU-like_RlmB"/>
    <property type="match status" value="1"/>
</dbReference>
<reference evidence="5 6" key="1">
    <citation type="submission" date="2019-03" db="EMBL/GenBank/DDBJ databases">
        <title>Genomic Encyclopedia of Type Strains, Phase IV (KMG-IV): sequencing the most valuable type-strain genomes for metagenomic binning, comparative biology and taxonomic classification.</title>
        <authorList>
            <person name="Goeker M."/>
        </authorList>
    </citation>
    <scope>NUCLEOTIDE SEQUENCE [LARGE SCALE GENOMIC DNA]</scope>
    <source>
        <strain evidence="5 6">LX-B</strain>
    </source>
</reference>
<keyword evidence="6" id="KW-1185">Reference proteome</keyword>
<dbReference type="Proteomes" id="UP000295008">
    <property type="component" value="Unassembled WGS sequence"/>
</dbReference>
<dbReference type="GO" id="GO:0005829">
    <property type="term" value="C:cytosol"/>
    <property type="evidence" value="ECO:0007669"/>
    <property type="project" value="TreeGrafter"/>
</dbReference>
<dbReference type="InterPro" id="IPR004441">
    <property type="entry name" value="rRNA_MeTrfase_TrmH"/>
</dbReference>
<dbReference type="InterPro" id="IPR029026">
    <property type="entry name" value="tRNA_m1G_MTases_N"/>
</dbReference>
<dbReference type="SUPFAM" id="SSF55315">
    <property type="entry name" value="L30e-like"/>
    <property type="match status" value="1"/>
</dbReference>
<dbReference type="Gene3D" id="3.30.1330.30">
    <property type="match status" value="1"/>
</dbReference>
<dbReference type="Pfam" id="PF08032">
    <property type="entry name" value="SpoU_sub_bind"/>
    <property type="match status" value="1"/>
</dbReference>
<comment type="similarity">
    <text evidence="1">Belongs to the class IV-like SAM-binding methyltransferase superfamily. RNA methyltransferase TrmH family.</text>
</comment>
<dbReference type="InterPro" id="IPR013123">
    <property type="entry name" value="SpoU_subst-bd"/>
</dbReference>
<dbReference type="RefSeq" id="WP_132013284.1">
    <property type="nucleotide sequence ID" value="NZ_SLUN01000004.1"/>
</dbReference>
<dbReference type="GO" id="GO:0006396">
    <property type="term" value="P:RNA processing"/>
    <property type="evidence" value="ECO:0007669"/>
    <property type="project" value="InterPro"/>
</dbReference>
<evidence type="ECO:0000256" key="2">
    <source>
        <dbReference type="ARBA" id="ARBA00022603"/>
    </source>
</evidence>
<dbReference type="Gene3D" id="3.40.1280.10">
    <property type="match status" value="1"/>
</dbReference>
<feature type="domain" description="RNA 2-O ribose methyltransferase substrate binding" evidence="4">
    <location>
        <begin position="4"/>
        <end position="80"/>
    </location>
</feature>
<evidence type="ECO:0000256" key="1">
    <source>
        <dbReference type="ARBA" id="ARBA00007228"/>
    </source>
</evidence>
<evidence type="ECO:0000313" key="5">
    <source>
        <dbReference type="EMBL" id="TCL74302.1"/>
    </source>
</evidence>
<evidence type="ECO:0000313" key="6">
    <source>
        <dbReference type="Proteomes" id="UP000295008"/>
    </source>
</evidence>
<dbReference type="FunFam" id="3.40.1280.10:FF:000008">
    <property type="entry name" value="Group 3 RNA methyltransferase TrmH"/>
    <property type="match status" value="1"/>
</dbReference>
<evidence type="ECO:0000256" key="3">
    <source>
        <dbReference type="ARBA" id="ARBA00022679"/>
    </source>
</evidence>
<accession>A0A4R1S753</accession>
<dbReference type="EMBL" id="SLUN01000004">
    <property type="protein sequence ID" value="TCL74302.1"/>
    <property type="molecule type" value="Genomic_DNA"/>
</dbReference>
<dbReference type="NCBIfam" id="TIGR00186">
    <property type="entry name" value="rRNA_methyl_3"/>
    <property type="match status" value="1"/>
</dbReference>